<dbReference type="AlphaFoldDB" id="A0ABD1XMC6"/>
<feature type="compositionally biased region" description="Basic and acidic residues" evidence="1">
    <location>
        <begin position="1"/>
        <end position="10"/>
    </location>
</feature>
<feature type="region of interest" description="Disordered" evidence="1">
    <location>
        <begin position="1"/>
        <end position="27"/>
    </location>
</feature>
<name>A0ABD1XMC6_9MARC</name>
<proteinExistence type="predicted"/>
<evidence type="ECO:0000313" key="2">
    <source>
        <dbReference type="EMBL" id="KAL2610065.1"/>
    </source>
</evidence>
<evidence type="ECO:0000313" key="3">
    <source>
        <dbReference type="Proteomes" id="UP001605036"/>
    </source>
</evidence>
<dbReference type="Proteomes" id="UP001605036">
    <property type="component" value="Unassembled WGS sequence"/>
</dbReference>
<protein>
    <submittedName>
        <fullName evidence="2">Uncharacterized protein</fullName>
    </submittedName>
</protein>
<sequence>MLADVVEHKTNTSCPQRKGGTEERRRSGHEIATHIHTTRNTRLLEGEAAAVGEVKFLGIYPAAMLLEWFRGAASLLQPPVQRDSSLSLALSFCGRVTRIRLFFRSSVTRTPQEAVSGSLRRRRSAGTELDCNCSTLSSC</sequence>
<comment type="caution">
    <text evidence="2">The sequence shown here is derived from an EMBL/GenBank/DDBJ whole genome shotgun (WGS) entry which is preliminary data.</text>
</comment>
<organism evidence="2 3">
    <name type="scientific">Riccia fluitans</name>
    <dbReference type="NCBI Taxonomy" id="41844"/>
    <lineage>
        <taxon>Eukaryota</taxon>
        <taxon>Viridiplantae</taxon>
        <taxon>Streptophyta</taxon>
        <taxon>Embryophyta</taxon>
        <taxon>Marchantiophyta</taxon>
        <taxon>Marchantiopsida</taxon>
        <taxon>Marchantiidae</taxon>
        <taxon>Marchantiales</taxon>
        <taxon>Ricciaceae</taxon>
        <taxon>Riccia</taxon>
    </lineage>
</organism>
<gene>
    <name evidence="2" type="ORF">R1flu_028638</name>
</gene>
<reference evidence="2 3" key="1">
    <citation type="submission" date="2024-09" db="EMBL/GenBank/DDBJ databases">
        <title>Chromosome-scale assembly of Riccia fluitans.</title>
        <authorList>
            <person name="Paukszto L."/>
            <person name="Sawicki J."/>
            <person name="Karawczyk K."/>
            <person name="Piernik-Szablinska J."/>
            <person name="Szczecinska M."/>
            <person name="Mazdziarz M."/>
        </authorList>
    </citation>
    <scope>NUCLEOTIDE SEQUENCE [LARGE SCALE GENOMIC DNA]</scope>
    <source>
        <strain evidence="2">Rf_01</strain>
        <tissue evidence="2">Aerial parts of the thallus</tissue>
    </source>
</reference>
<accession>A0ABD1XMC6</accession>
<evidence type="ECO:0000256" key="1">
    <source>
        <dbReference type="SAM" id="MobiDB-lite"/>
    </source>
</evidence>
<keyword evidence="3" id="KW-1185">Reference proteome</keyword>
<dbReference type="EMBL" id="JBHFFA010000008">
    <property type="protein sequence ID" value="KAL2610065.1"/>
    <property type="molecule type" value="Genomic_DNA"/>
</dbReference>